<dbReference type="EMBL" id="CP000473">
    <property type="protein sequence ID" value="ABJ83237.1"/>
    <property type="molecule type" value="Genomic_DNA"/>
</dbReference>
<dbReference type="STRING" id="234267.Acid_2247"/>
<gene>
    <name evidence="6" type="ordered locus">Acid_2247</name>
</gene>
<dbReference type="HOGENOM" id="CLU_007383_4_0_0"/>
<dbReference type="PANTHER" id="PTHR43078">
    <property type="entry name" value="UDP-GLUCURONIC ACID DECARBOXYLASE-RELATED"/>
    <property type="match status" value="1"/>
</dbReference>
<evidence type="ECO:0000256" key="4">
    <source>
        <dbReference type="ARBA" id="ARBA00023239"/>
    </source>
</evidence>
<evidence type="ECO:0000256" key="3">
    <source>
        <dbReference type="ARBA" id="ARBA00023027"/>
    </source>
</evidence>
<organism evidence="6">
    <name type="scientific">Solibacter usitatus (strain Ellin6076)</name>
    <dbReference type="NCBI Taxonomy" id="234267"/>
    <lineage>
        <taxon>Bacteria</taxon>
        <taxon>Pseudomonadati</taxon>
        <taxon>Acidobacteriota</taxon>
        <taxon>Terriglobia</taxon>
        <taxon>Bryobacterales</taxon>
        <taxon>Solibacteraceae</taxon>
        <taxon>Candidatus Solibacter</taxon>
    </lineage>
</organism>
<evidence type="ECO:0000256" key="2">
    <source>
        <dbReference type="ARBA" id="ARBA00022793"/>
    </source>
</evidence>
<dbReference type="InterPro" id="IPR001509">
    <property type="entry name" value="Epimerase_deHydtase"/>
</dbReference>
<proteinExistence type="predicted"/>
<keyword evidence="4" id="KW-0456">Lyase</keyword>
<feature type="domain" description="NAD-dependent epimerase/dehydratase" evidence="5">
    <location>
        <begin position="28"/>
        <end position="273"/>
    </location>
</feature>
<dbReference type="eggNOG" id="COG0451">
    <property type="taxonomic scope" value="Bacteria"/>
</dbReference>
<dbReference type="SUPFAM" id="SSF51735">
    <property type="entry name" value="NAD(P)-binding Rossmann-fold domains"/>
    <property type="match status" value="1"/>
</dbReference>
<dbReference type="InterPro" id="IPR044516">
    <property type="entry name" value="UXS-like"/>
</dbReference>
<dbReference type="InterPro" id="IPR036291">
    <property type="entry name" value="NAD(P)-bd_dom_sf"/>
</dbReference>
<dbReference type="GO" id="GO:0005737">
    <property type="term" value="C:cytoplasm"/>
    <property type="evidence" value="ECO:0007669"/>
    <property type="project" value="TreeGrafter"/>
</dbReference>
<dbReference type="Gene3D" id="3.40.50.720">
    <property type="entry name" value="NAD(P)-binding Rossmann-like Domain"/>
    <property type="match status" value="1"/>
</dbReference>
<sequence length="352" mass="38293">MRNSLERDLDHVLSHTEELWAEVRGERIFMTGGTGFVGTWLTESLLWANRRLSLGVHAVLLTRDPDAFRRRSPHLAEDPAVTLLAGDGPTFPYPDGDFPLVVHAATERHAPPGPACPASTLDRDLAATRRVLELARTHGARRLLFTSSGAVYGRQPASLRHVPEDYPGAPLSTDTASAYGQGKRISEYLCACYSQVYGFDAVIGRLFAFVGPHLPLDANYAVGNFIRDAFGGGPVKIAGDGTPYRSYLYAADLAIWLWTLLIRGQKGTAYNVGSPHEVSIADLARVVVREIAPQAGICIAGRPVTGAPALRYVPSTDRAAALGLHPWIPLEEGIRRTRDWCRVQLLATQLPG</sequence>
<dbReference type="Pfam" id="PF01370">
    <property type="entry name" value="Epimerase"/>
    <property type="match status" value="1"/>
</dbReference>
<dbReference type="GO" id="GO:0048040">
    <property type="term" value="F:UDP-glucuronate decarboxylase activity"/>
    <property type="evidence" value="ECO:0007669"/>
    <property type="project" value="TreeGrafter"/>
</dbReference>
<dbReference type="OrthoDB" id="9811743at2"/>
<protein>
    <submittedName>
        <fullName evidence="6">NAD-dependent epimerase/dehydratase</fullName>
    </submittedName>
</protein>
<dbReference type="GO" id="GO:0070403">
    <property type="term" value="F:NAD+ binding"/>
    <property type="evidence" value="ECO:0007669"/>
    <property type="project" value="InterPro"/>
</dbReference>
<accession>Q025T2</accession>
<dbReference type="KEGG" id="sus:Acid_2247"/>
<dbReference type="InParanoid" id="Q025T2"/>
<dbReference type="AlphaFoldDB" id="Q025T2"/>
<keyword evidence="3" id="KW-0520">NAD</keyword>
<name>Q025T2_SOLUE</name>
<reference evidence="6" key="1">
    <citation type="submission" date="2006-10" db="EMBL/GenBank/DDBJ databases">
        <title>Complete sequence of Solibacter usitatus Ellin6076.</title>
        <authorList>
            <consortium name="US DOE Joint Genome Institute"/>
            <person name="Copeland A."/>
            <person name="Lucas S."/>
            <person name="Lapidus A."/>
            <person name="Barry K."/>
            <person name="Detter J.C."/>
            <person name="Glavina del Rio T."/>
            <person name="Hammon N."/>
            <person name="Israni S."/>
            <person name="Dalin E."/>
            <person name="Tice H."/>
            <person name="Pitluck S."/>
            <person name="Thompson L.S."/>
            <person name="Brettin T."/>
            <person name="Bruce D."/>
            <person name="Han C."/>
            <person name="Tapia R."/>
            <person name="Gilna P."/>
            <person name="Schmutz J."/>
            <person name="Larimer F."/>
            <person name="Land M."/>
            <person name="Hauser L."/>
            <person name="Kyrpides N."/>
            <person name="Mikhailova N."/>
            <person name="Janssen P.H."/>
            <person name="Kuske C.R."/>
            <person name="Richardson P."/>
        </authorList>
    </citation>
    <scope>NUCLEOTIDE SEQUENCE</scope>
    <source>
        <strain evidence="6">Ellin6076</strain>
    </source>
</reference>
<dbReference type="GO" id="GO:0042732">
    <property type="term" value="P:D-xylose metabolic process"/>
    <property type="evidence" value="ECO:0007669"/>
    <property type="project" value="InterPro"/>
</dbReference>
<evidence type="ECO:0000259" key="5">
    <source>
        <dbReference type="Pfam" id="PF01370"/>
    </source>
</evidence>
<evidence type="ECO:0000256" key="1">
    <source>
        <dbReference type="ARBA" id="ARBA00001911"/>
    </source>
</evidence>
<dbReference type="PANTHER" id="PTHR43078:SF6">
    <property type="entry name" value="UDP-GLUCURONIC ACID DECARBOXYLASE 1"/>
    <property type="match status" value="1"/>
</dbReference>
<evidence type="ECO:0000313" key="6">
    <source>
        <dbReference type="EMBL" id="ABJ83237.1"/>
    </source>
</evidence>
<keyword evidence="2" id="KW-0210">Decarboxylase</keyword>
<comment type="cofactor">
    <cofactor evidence="1">
        <name>NAD(+)</name>
        <dbReference type="ChEBI" id="CHEBI:57540"/>
    </cofactor>
</comment>